<dbReference type="AlphaFoldDB" id="A0A369QMZ7"/>
<dbReference type="EMBL" id="QASA01000001">
    <property type="protein sequence ID" value="RDC63578.1"/>
    <property type="molecule type" value="Genomic_DNA"/>
</dbReference>
<organism evidence="1 2">
    <name type="scientific">Adhaeribacter pallidiroseus</name>
    <dbReference type="NCBI Taxonomy" id="2072847"/>
    <lineage>
        <taxon>Bacteria</taxon>
        <taxon>Pseudomonadati</taxon>
        <taxon>Bacteroidota</taxon>
        <taxon>Cytophagia</taxon>
        <taxon>Cytophagales</taxon>
        <taxon>Hymenobacteraceae</taxon>
        <taxon>Adhaeribacter</taxon>
    </lineage>
</organism>
<proteinExistence type="predicted"/>
<comment type="caution">
    <text evidence="1">The sequence shown here is derived from an EMBL/GenBank/DDBJ whole genome shotgun (WGS) entry which is preliminary data.</text>
</comment>
<accession>A0A369QMZ7</accession>
<name>A0A369QMZ7_9BACT</name>
<dbReference type="PANTHER" id="PTHR38477">
    <property type="entry name" value="HYPOTHETICAL EXPORTED PROTEIN"/>
    <property type="match status" value="1"/>
</dbReference>
<dbReference type="RefSeq" id="WP_115372852.1">
    <property type="nucleotide sequence ID" value="NZ_QASA01000001.1"/>
</dbReference>
<evidence type="ECO:0008006" key="3">
    <source>
        <dbReference type="Google" id="ProtNLM"/>
    </source>
</evidence>
<sequence length="267" mass="30053">MSKKFLQFNTLLLVFYIFSAFSYSPAYSGNKNLLTATKVNDEISFAVKTQAFETYLLQVYEQAALDKTNLNLTVFRKAMVGYYNLQRNAHLVMKPLLTVIDFSRSSCQKRLWVIDLKTNKLLYHTWVAHGKGTGNEFARYFSNEPNSFKSSLGFYLTAQTYQGKHGLSLKLNGLDKNFNTNALARAVVMHGADYVSENFVKQHGRLGRSLGCPALPVKETPAIINKIKNNACLYIYGSDQKYASPYLTEATAIDSFATKFFALKSAS</sequence>
<evidence type="ECO:0000313" key="1">
    <source>
        <dbReference type="EMBL" id="RDC63578.1"/>
    </source>
</evidence>
<dbReference type="Pfam" id="PF13645">
    <property type="entry name" value="YkuD_2"/>
    <property type="match status" value="1"/>
</dbReference>
<dbReference type="OrthoDB" id="9815195at2"/>
<protein>
    <recommendedName>
        <fullName evidence="3">Murein L,D-transpeptidase catalytic domain family protein</fullName>
    </recommendedName>
</protein>
<reference evidence="1 2" key="1">
    <citation type="submission" date="2018-04" db="EMBL/GenBank/DDBJ databases">
        <title>Adhaeribacter sp. HMF7616 genome sequencing and assembly.</title>
        <authorList>
            <person name="Kang H."/>
            <person name="Kang J."/>
            <person name="Cha I."/>
            <person name="Kim H."/>
            <person name="Joh K."/>
        </authorList>
    </citation>
    <scope>NUCLEOTIDE SEQUENCE [LARGE SCALE GENOMIC DNA]</scope>
    <source>
        <strain evidence="1 2">HMF7616</strain>
    </source>
</reference>
<keyword evidence="2" id="KW-1185">Reference proteome</keyword>
<dbReference type="InterPro" id="IPR032676">
    <property type="entry name" value="YkuD_2"/>
</dbReference>
<dbReference type="Proteomes" id="UP000253919">
    <property type="component" value="Unassembled WGS sequence"/>
</dbReference>
<evidence type="ECO:0000313" key="2">
    <source>
        <dbReference type="Proteomes" id="UP000253919"/>
    </source>
</evidence>
<gene>
    <name evidence="1" type="ORF">AHMF7616_02183</name>
</gene>
<dbReference type="PANTHER" id="PTHR38477:SF1">
    <property type="entry name" value="MUREIN L,D-TRANSPEPTIDASE CATALYTIC DOMAIN FAMILY PROTEIN"/>
    <property type="match status" value="1"/>
</dbReference>